<dbReference type="RefSeq" id="WP_242179433.1">
    <property type="nucleotide sequence ID" value="NZ_JAKQYM010000015.1"/>
</dbReference>
<gene>
    <name evidence="1" type="ORF">MC378_14180</name>
</gene>
<accession>A0A9X2AL84</accession>
<sequence>MSQEISQENLTKSIKQTATTISVNCVRNTVIENYHAGTFPKSKTGDYSDVKVVTPFGEIAWNELSRISDEEMKAFNIEVNNRIYTYLQALFNPKYADAKNKFMKFCRSMYPNNWNEPKLDKGFLGIKEGNSLSKKK</sequence>
<evidence type="ECO:0000313" key="2">
    <source>
        <dbReference type="Proteomes" id="UP001139369"/>
    </source>
</evidence>
<protein>
    <submittedName>
        <fullName evidence="1">Uncharacterized protein</fullName>
    </submittedName>
</protein>
<name>A0A9X2AL84_9FLAO</name>
<proteinExistence type="predicted"/>
<dbReference type="EMBL" id="JAKQYM010000015">
    <property type="protein sequence ID" value="MCI2230323.1"/>
    <property type="molecule type" value="Genomic_DNA"/>
</dbReference>
<comment type="caution">
    <text evidence="1">The sequence shown here is derived from an EMBL/GenBank/DDBJ whole genome shotgun (WGS) entry which is preliminary data.</text>
</comment>
<keyword evidence="2" id="KW-1185">Reference proteome</keyword>
<dbReference type="Proteomes" id="UP001139369">
    <property type="component" value="Unassembled WGS sequence"/>
</dbReference>
<evidence type="ECO:0000313" key="1">
    <source>
        <dbReference type="EMBL" id="MCI2230323.1"/>
    </source>
</evidence>
<dbReference type="AlphaFoldDB" id="A0A9X2AL84"/>
<reference evidence="1" key="1">
    <citation type="submission" date="2022-02" db="EMBL/GenBank/DDBJ databases">
        <title>Polaribacter sp. MSW13, isolated from seawater.</title>
        <authorList>
            <person name="Kristyanto S."/>
            <person name="Jung J."/>
            <person name="Jeon C.O."/>
        </authorList>
    </citation>
    <scope>NUCLEOTIDE SEQUENCE</scope>
    <source>
        <strain evidence="1">MSW13</strain>
    </source>
</reference>
<organism evidence="1 2">
    <name type="scientific">Polaribacter marinus</name>
    <dbReference type="NCBI Taxonomy" id="2916838"/>
    <lineage>
        <taxon>Bacteria</taxon>
        <taxon>Pseudomonadati</taxon>
        <taxon>Bacteroidota</taxon>
        <taxon>Flavobacteriia</taxon>
        <taxon>Flavobacteriales</taxon>
        <taxon>Flavobacteriaceae</taxon>
    </lineage>
</organism>